<organism evidence="4 5">
    <name type="scientific">Criibacterium bergeronii</name>
    <dbReference type="NCBI Taxonomy" id="1871336"/>
    <lineage>
        <taxon>Bacteria</taxon>
        <taxon>Bacillati</taxon>
        <taxon>Bacillota</taxon>
        <taxon>Clostridia</taxon>
        <taxon>Peptostreptococcales</taxon>
        <taxon>Filifactoraceae</taxon>
        <taxon>Criibacterium</taxon>
    </lineage>
</organism>
<dbReference type="Gene3D" id="3.20.20.80">
    <property type="entry name" value="Glycosidases"/>
    <property type="match status" value="1"/>
</dbReference>
<dbReference type="Proteomes" id="UP000093352">
    <property type="component" value="Unassembled WGS sequence"/>
</dbReference>
<dbReference type="RefSeq" id="WP_068914142.1">
    <property type="nucleotide sequence ID" value="NZ_MBEW02000003.1"/>
</dbReference>
<feature type="domain" description="Glycosyl hydrolase family 13 catalytic" evidence="3">
    <location>
        <begin position="118"/>
        <end position="492"/>
    </location>
</feature>
<reference evidence="4 5" key="1">
    <citation type="journal article" date="2016" name="Genome Announc.">
        <title>Draft Genome Sequence of Criibacterium bergeronii gen. nov., sp. nov., Strain CCRI-22567T, Isolated from a Vaginal Sample from a Woman with Bacterial Vaginosis.</title>
        <authorList>
            <person name="Maheux A.F."/>
            <person name="Berube E."/>
            <person name="Boudreau D.K."/>
            <person name="Raymond F."/>
            <person name="Corbeil J."/>
            <person name="Roy P.H."/>
            <person name="Boissinot M."/>
            <person name="Omar R.F."/>
        </authorList>
    </citation>
    <scope>NUCLEOTIDE SEQUENCE [LARGE SCALE GENOMIC DNA]</scope>
    <source>
        <strain evidence="4 5">CCRI-22567</strain>
    </source>
</reference>
<keyword evidence="1 4" id="KW-0378">Hydrolase</keyword>
<dbReference type="PANTHER" id="PTHR10357">
    <property type="entry name" value="ALPHA-AMYLASE FAMILY MEMBER"/>
    <property type="match status" value="1"/>
</dbReference>
<dbReference type="EMBL" id="MBEW02000003">
    <property type="protein sequence ID" value="RDY21957.1"/>
    <property type="molecule type" value="Genomic_DNA"/>
</dbReference>
<dbReference type="Gene3D" id="3.90.400.10">
    <property type="entry name" value="Oligo-1,6-glucosidase, Domain 2"/>
    <property type="match status" value="1"/>
</dbReference>
<sequence length="583" mass="69341">MYYNSYDLTYKNPFGAVKTNTEVYFFVEVTDATEVYLVIKSDDGDYKYIWMNRIQKNDKIGYEITFIPDRAILYFYHFQINVKSKHNLLKNSYEQDFQLTVYDDYKVPDWYKNGIVYQIFPDRFYNPYKHPIDYKPNSFIYATWDDLPMNIINEEKELVRHDFYGGNLQGVIEKLDYLELLGVNIIYFNPIFQSTSNHKYNTQDYHKIDTMLGDEPTFKRLLDECKKRNMHVILDGVFNHTGDDSEYFKIAQNDKNSMYYSWYYFKDYPKTYESWWGFTTLPKVNSMNPTFRDFVMGKENSILSHWMKLGVDGWRLDVVDELDGEFVEEFKSSMKYFNKDSVLIGEVWEDASNKIAYSQRKKYFMGKQLDSVMGYPFRTNVIDFLNCSISGKQITDNFKLLKENYPREAFYANMNLLSTHDVPRLINMLNFDMDNFKSALALQMTFAGVPHIYYADEVGQQGAMTPDSRRAFPWNNINQDILKLYKKLISLRKNNRIFVDGEIKFKYLNDDVFFFTRYFDDENNIDKKVSVLIVRKTTILTIDLKYGTIFDVMNDCQLKVGEGTINHTFKKGFYIFSNYDLNK</sequence>
<evidence type="ECO:0000256" key="1">
    <source>
        <dbReference type="ARBA" id="ARBA00022801"/>
    </source>
</evidence>
<accession>A0A371IN98</accession>
<dbReference type="Pfam" id="PF00128">
    <property type="entry name" value="Alpha-amylase"/>
    <property type="match status" value="1"/>
</dbReference>
<evidence type="ECO:0000256" key="2">
    <source>
        <dbReference type="ARBA" id="ARBA00023295"/>
    </source>
</evidence>
<dbReference type="InterPro" id="IPR017853">
    <property type="entry name" value="GH"/>
</dbReference>
<dbReference type="CDD" id="cd11338">
    <property type="entry name" value="AmyAc_CMD"/>
    <property type="match status" value="1"/>
</dbReference>
<comment type="caution">
    <text evidence="4">The sequence shown here is derived from an EMBL/GenBank/DDBJ whole genome shotgun (WGS) entry which is preliminary data.</text>
</comment>
<dbReference type="SUPFAM" id="SSF51445">
    <property type="entry name" value="(Trans)glycosidases"/>
    <property type="match status" value="1"/>
</dbReference>
<dbReference type="InterPro" id="IPR006047">
    <property type="entry name" value="GH13_cat_dom"/>
</dbReference>
<dbReference type="STRING" id="1871336.BBG48_06950"/>
<name>A0A371IN98_9FIRM</name>
<keyword evidence="2" id="KW-0326">Glycosidase</keyword>
<protein>
    <submittedName>
        <fullName evidence="4">Glycoside hydrolase family 13 protein</fullName>
    </submittedName>
</protein>
<proteinExistence type="predicted"/>
<evidence type="ECO:0000313" key="4">
    <source>
        <dbReference type="EMBL" id="RDY21957.1"/>
    </source>
</evidence>
<dbReference type="PANTHER" id="PTHR10357:SF210">
    <property type="entry name" value="MALTODEXTRIN GLUCOSIDASE"/>
    <property type="match status" value="1"/>
</dbReference>
<keyword evidence="5" id="KW-1185">Reference proteome</keyword>
<dbReference type="GO" id="GO:0016798">
    <property type="term" value="F:hydrolase activity, acting on glycosyl bonds"/>
    <property type="evidence" value="ECO:0007669"/>
    <property type="project" value="UniProtKB-KW"/>
</dbReference>
<evidence type="ECO:0000313" key="5">
    <source>
        <dbReference type="Proteomes" id="UP000093352"/>
    </source>
</evidence>
<dbReference type="SMART" id="SM00642">
    <property type="entry name" value="Aamy"/>
    <property type="match status" value="1"/>
</dbReference>
<evidence type="ECO:0000259" key="3">
    <source>
        <dbReference type="SMART" id="SM00642"/>
    </source>
</evidence>
<dbReference type="GO" id="GO:0005975">
    <property type="term" value="P:carbohydrate metabolic process"/>
    <property type="evidence" value="ECO:0007669"/>
    <property type="project" value="InterPro"/>
</dbReference>
<dbReference type="AlphaFoldDB" id="A0A371IN98"/>
<dbReference type="InterPro" id="IPR045857">
    <property type="entry name" value="O16G_dom_2"/>
</dbReference>
<gene>
    <name evidence="4" type="ORF">BBG48_002475</name>
</gene>